<dbReference type="NCBIfam" id="NF004226">
    <property type="entry name" value="PRK05673.1"/>
    <property type="match status" value="1"/>
</dbReference>
<dbReference type="InterPro" id="IPR004805">
    <property type="entry name" value="DnaE2/DnaE/PolC"/>
</dbReference>
<dbReference type="InterPro" id="IPR011708">
    <property type="entry name" value="DNA_pol3_alpha_NTPase_dom"/>
</dbReference>
<dbReference type="InterPro" id="IPR003141">
    <property type="entry name" value="Pol/His_phosphatase_N"/>
</dbReference>
<dbReference type="CDD" id="cd04485">
    <property type="entry name" value="DnaE_OBF"/>
    <property type="match status" value="1"/>
</dbReference>
<dbReference type="Pfam" id="PF14579">
    <property type="entry name" value="HHH_6"/>
    <property type="match status" value="1"/>
</dbReference>
<dbReference type="PANTHER" id="PTHR32294">
    <property type="entry name" value="DNA POLYMERASE III SUBUNIT ALPHA"/>
    <property type="match status" value="1"/>
</dbReference>
<comment type="caution">
    <text evidence="13">The sequence shown here is derived from an EMBL/GenBank/DDBJ whole genome shotgun (WGS) entry which is preliminary data.</text>
</comment>
<dbReference type="Gene3D" id="1.10.10.1600">
    <property type="entry name" value="Bacterial DNA polymerase III alpha subunit, thumb domain"/>
    <property type="match status" value="1"/>
</dbReference>
<dbReference type="InterPro" id="IPR041931">
    <property type="entry name" value="DNA_pol3_alpha_thumb_dom"/>
</dbReference>
<dbReference type="Pfam" id="PF07733">
    <property type="entry name" value="DNA_pol3_alpha"/>
    <property type="match status" value="1"/>
</dbReference>
<dbReference type="GO" id="GO:0006260">
    <property type="term" value="P:DNA replication"/>
    <property type="evidence" value="ECO:0007669"/>
    <property type="project" value="UniProtKB-KW"/>
</dbReference>
<dbReference type="OrthoDB" id="9803237at2"/>
<proteinExistence type="inferred from homology"/>
<dbReference type="Gene3D" id="1.10.150.870">
    <property type="match status" value="1"/>
</dbReference>
<dbReference type="Pfam" id="PF01336">
    <property type="entry name" value="tRNA_anti-codon"/>
    <property type="match status" value="1"/>
</dbReference>
<comment type="subcellular location">
    <subcellularLocation>
        <location evidence="1">Cytoplasm</location>
    </subcellularLocation>
</comment>
<keyword evidence="14" id="KW-1185">Reference proteome</keyword>
<dbReference type="InterPro" id="IPR016195">
    <property type="entry name" value="Pol/histidinol_Pase-like"/>
</dbReference>
<evidence type="ECO:0000313" key="13">
    <source>
        <dbReference type="EMBL" id="ETO40867.1"/>
    </source>
</evidence>
<evidence type="ECO:0000256" key="1">
    <source>
        <dbReference type="ARBA" id="ARBA00004496"/>
    </source>
</evidence>
<dbReference type="PATRIC" id="fig|1221538.3.peg.149"/>
<dbReference type="EMBL" id="ALXG01000011">
    <property type="protein sequence ID" value="ETO40867.1"/>
    <property type="molecule type" value="Genomic_DNA"/>
</dbReference>
<dbReference type="SMART" id="SM00481">
    <property type="entry name" value="POLIIIAc"/>
    <property type="match status" value="1"/>
</dbReference>
<evidence type="ECO:0000259" key="12">
    <source>
        <dbReference type="SMART" id="SM00481"/>
    </source>
</evidence>
<dbReference type="GO" id="GO:0008408">
    <property type="term" value="F:3'-5' exonuclease activity"/>
    <property type="evidence" value="ECO:0007669"/>
    <property type="project" value="InterPro"/>
</dbReference>
<evidence type="ECO:0000256" key="7">
    <source>
        <dbReference type="ARBA" id="ARBA00022705"/>
    </source>
</evidence>
<keyword evidence="8" id="KW-0239">DNA-directed DNA polymerase</keyword>
<dbReference type="GO" id="GO:0005737">
    <property type="term" value="C:cytoplasm"/>
    <property type="evidence" value="ECO:0007669"/>
    <property type="project" value="UniProtKB-SubCell"/>
</dbReference>
<evidence type="ECO:0000256" key="8">
    <source>
        <dbReference type="ARBA" id="ARBA00022932"/>
    </source>
</evidence>
<evidence type="ECO:0000256" key="3">
    <source>
        <dbReference type="ARBA" id="ARBA00012417"/>
    </source>
</evidence>
<evidence type="ECO:0000256" key="5">
    <source>
        <dbReference type="ARBA" id="ARBA00022679"/>
    </source>
</evidence>
<dbReference type="RefSeq" id="WP_035421317.1">
    <property type="nucleotide sequence ID" value="NZ_ALXG01000011.1"/>
</dbReference>
<organism evidence="13 14">
    <name type="scientific">Fructilactobacillus florum 8D</name>
    <dbReference type="NCBI Taxonomy" id="1221538"/>
    <lineage>
        <taxon>Bacteria</taxon>
        <taxon>Bacillati</taxon>
        <taxon>Bacillota</taxon>
        <taxon>Bacilli</taxon>
        <taxon>Lactobacillales</taxon>
        <taxon>Lactobacillaceae</taxon>
        <taxon>Fructilactobacillus</taxon>
    </lineage>
</organism>
<evidence type="ECO:0000256" key="11">
    <source>
        <dbReference type="ARBA" id="ARBA00049244"/>
    </source>
</evidence>
<dbReference type="Pfam" id="PF17657">
    <property type="entry name" value="DNA_pol3_finger"/>
    <property type="match status" value="1"/>
</dbReference>
<dbReference type="EC" id="2.7.7.7" evidence="3"/>
<evidence type="ECO:0000256" key="6">
    <source>
        <dbReference type="ARBA" id="ARBA00022695"/>
    </source>
</evidence>
<keyword evidence="7" id="KW-0235">DNA replication</keyword>
<comment type="function">
    <text evidence="9">DNA polymerase III is a complex, multichain enzyme responsible for most of the replicative synthesis in bacteria. This DNA polymerase also exhibits 3' to 5' exonuclease activity. The alpha chain is the DNA polymerase.</text>
</comment>
<sequence>MAYAALQNLSSYSLLQSTTTIPQLISNAKQKGYQTLALTDQNVLYGAVAFYQTAIKEGLHPIIGLELTVAGSVSVEHHYQLLLLARNQNGYQHLLQLSTLKMTQSAPLAWQQLTRELLQGLFILLPETSEVNSLISYQRVDQAQAALQQLLAVAAPETIKLGVTPTISNEELQLRTKLTADNHLELIALQETQYLQAEDAFYTHVLQSIATGSTMSDINQTPSPGSNWLPPVELIEQKYQNRGLVAALEVNAQVAAACQVEIIKQAPQLPTYQTPNAQPAVAYLRRLCQAGLQKRLSNQQADNSKYQQRLDHELDVIERMGFSDYFLIVWDVINFAHQHHILTGPGRGSAAGSLVSYCLKITDVDPIKYDLLFERFLNEERAQMPDIDLDIPDEQREIILQYVHDKYGNDRVAQIITFGTLGAKQALRDTGRVFGLPVTTMNRWSAAIPKQLHETLTQAEKESQKLRNLLADSDTNRKLFETAQKIEGLPRHYSTHAAGLILSDEPIVKKAPLQNGNEGLLMTQYSKYYVEDVGLLKIDFLGLRNLSIMNHILTLVHQQFDAEFDVTKISLEDERTLQLFQAGKTNGVFQFESAGIKNVLRRMHPDSFELIAAVNALYRPGPMENIDTFIARKDGLEAVDYPNQTIKEILSSTYGIIVYQEQVMQLAAAMAGFSLAQADVLRRAMSKKHHQEMESMRQRFMQGALAKKYSEQTATTTFDYIERFASYGFNKSHAVAYSKMAFELAYLKVHFPGPFFVALLNSVVGNFAKIKTYIQEAKDNDLSVLNPSLNHSNADFTYQQGSIRFGFQAIKGLRSDFIKEILALRKEQGNFTSLVQFVQQLPPKFQKEDQLQALAYTGALDEFGYNRHEVVAALPKILSSAEFSGSLLADLPGMEVEISHKPDFQDWEKTNFENEYLGTYLSGHPVERYEELRKKSHAIRTSDLQPTTKMVKLILLISHIKTVRTKRGQLMAFINAGDQFTTIDLTIFPQLYREISSWLKPNIVVLVQGTVEERRGLQLIVNQIEPAANASRVSGPVQQKLFIRLNEANDQPAQLQQLQQYLVSHQGDCPVVLYRVKTDQKQLLPSKYRVNATDAVLQHLQGLFGAANVVLQ</sequence>
<dbReference type="Pfam" id="PF02811">
    <property type="entry name" value="PHP"/>
    <property type="match status" value="1"/>
</dbReference>
<keyword evidence="6" id="KW-0548">Nucleotidyltransferase</keyword>
<evidence type="ECO:0000256" key="9">
    <source>
        <dbReference type="ARBA" id="ARBA00025611"/>
    </source>
</evidence>
<evidence type="ECO:0000256" key="4">
    <source>
        <dbReference type="ARBA" id="ARBA00019114"/>
    </source>
</evidence>
<dbReference type="InterPro" id="IPR029460">
    <property type="entry name" value="DNAPol_HHH"/>
</dbReference>
<comment type="similarity">
    <text evidence="2">Belongs to the DNA polymerase type-C family. DnaE subfamily.</text>
</comment>
<evidence type="ECO:0000256" key="10">
    <source>
        <dbReference type="ARBA" id="ARBA00026073"/>
    </source>
</evidence>
<dbReference type="GO" id="GO:0003676">
    <property type="term" value="F:nucleic acid binding"/>
    <property type="evidence" value="ECO:0007669"/>
    <property type="project" value="InterPro"/>
</dbReference>
<feature type="domain" description="Polymerase/histidinol phosphatase N-terminal" evidence="12">
    <location>
        <begin position="4"/>
        <end position="71"/>
    </location>
</feature>
<dbReference type="InterPro" id="IPR004365">
    <property type="entry name" value="NA-bd_OB_tRNA"/>
</dbReference>
<reference evidence="13 14" key="1">
    <citation type="submission" date="2012-08" db="EMBL/GenBank/DDBJ databases">
        <title>Genome sequencing of Lactobacillus florum 8D.</title>
        <authorList>
            <person name="Kim E.B."/>
            <person name="Marco M.L."/>
        </authorList>
    </citation>
    <scope>NUCLEOTIDE SEQUENCE [LARGE SCALE GENOMIC DNA]</scope>
    <source>
        <strain evidence="13 14">8D</strain>
    </source>
</reference>
<dbReference type="GO" id="GO:0003887">
    <property type="term" value="F:DNA-directed DNA polymerase activity"/>
    <property type="evidence" value="ECO:0007669"/>
    <property type="project" value="UniProtKB-KW"/>
</dbReference>
<comment type="subunit">
    <text evidence="10">DNA polymerase III contains a core (composed of alpha, epsilon and theta chains) that associates with a tau subunit. This core dimerizes to form the POLIII' complex. PolIII' associates with the gamma complex (composed of gamma, delta, delta', psi and chi chains) and with the beta chain to form the complete DNA polymerase III complex.</text>
</comment>
<dbReference type="InterPro" id="IPR040982">
    <property type="entry name" value="DNA_pol3_finger"/>
</dbReference>
<dbReference type="AlphaFoldDB" id="W9EFL1"/>
<keyword evidence="5" id="KW-0808">Transferase</keyword>
<dbReference type="SUPFAM" id="SSF89550">
    <property type="entry name" value="PHP domain-like"/>
    <property type="match status" value="1"/>
</dbReference>
<dbReference type="Proteomes" id="UP000019474">
    <property type="component" value="Unassembled WGS sequence"/>
</dbReference>
<dbReference type="PANTHER" id="PTHR32294:SF0">
    <property type="entry name" value="DNA POLYMERASE III SUBUNIT ALPHA"/>
    <property type="match status" value="1"/>
</dbReference>
<dbReference type="CDD" id="cd07431">
    <property type="entry name" value="PHP_PolIIIA"/>
    <property type="match status" value="1"/>
</dbReference>
<gene>
    <name evidence="13" type="ORF">B808_147</name>
</gene>
<name>W9EFL1_9LACO</name>
<dbReference type="InterPro" id="IPR004013">
    <property type="entry name" value="PHP_dom"/>
</dbReference>
<protein>
    <recommendedName>
        <fullName evidence="4">DNA polymerase III subunit alpha</fullName>
        <ecNumber evidence="3">2.7.7.7</ecNumber>
    </recommendedName>
</protein>
<dbReference type="NCBIfam" id="TIGR00594">
    <property type="entry name" value="polc"/>
    <property type="match status" value="1"/>
</dbReference>
<dbReference type="Gene3D" id="3.20.20.140">
    <property type="entry name" value="Metal-dependent hydrolases"/>
    <property type="match status" value="1"/>
</dbReference>
<comment type="catalytic activity">
    <reaction evidence="11">
        <text>DNA(n) + a 2'-deoxyribonucleoside 5'-triphosphate = DNA(n+1) + diphosphate</text>
        <dbReference type="Rhea" id="RHEA:22508"/>
        <dbReference type="Rhea" id="RHEA-COMP:17339"/>
        <dbReference type="Rhea" id="RHEA-COMP:17340"/>
        <dbReference type="ChEBI" id="CHEBI:33019"/>
        <dbReference type="ChEBI" id="CHEBI:61560"/>
        <dbReference type="ChEBI" id="CHEBI:173112"/>
        <dbReference type="EC" id="2.7.7.7"/>
    </reaction>
</comment>
<accession>W9EFL1</accession>
<evidence type="ECO:0000256" key="2">
    <source>
        <dbReference type="ARBA" id="ARBA00009496"/>
    </source>
</evidence>
<evidence type="ECO:0000313" key="14">
    <source>
        <dbReference type="Proteomes" id="UP000019474"/>
    </source>
</evidence>